<evidence type="ECO:0000256" key="10">
    <source>
        <dbReference type="SAM" id="MobiDB-lite"/>
    </source>
</evidence>
<keyword evidence="7 9" id="KW-0728">SH3 domain</keyword>
<comment type="subunit">
    <text evidence="4">Component of the ESCRT-0 complex composed of HSE1 and VPS27.</text>
</comment>
<dbReference type="SUPFAM" id="SSF56112">
    <property type="entry name" value="Protein kinase-like (PK-like)"/>
    <property type="match status" value="1"/>
</dbReference>
<feature type="compositionally biased region" description="Basic and acidic residues" evidence="10">
    <location>
        <begin position="202"/>
        <end position="213"/>
    </location>
</feature>
<keyword evidence="8" id="KW-0967">Endosome</keyword>
<proteinExistence type="inferred from homology"/>
<dbReference type="SMART" id="SM00326">
    <property type="entry name" value="SH3"/>
    <property type="match status" value="1"/>
</dbReference>
<keyword evidence="13" id="KW-0808">Transferase</keyword>
<evidence type="ECO:0000256" key="7">
    <source>
        <dbReference type="ARBA" id="ARBA00022443"/>
    </source>
</evidence>
<feature type="domain" description="SH3" evidence="11">
    <location>
        <begin position="93"/>
        <end position="152"/>
    </location>
</feature>
<dbReference type="CDD" id="cd00180">
    <property type="entry name" value="PKc"/>
    <property type="match status" value="1"/>
</dbReference>
<dbReference type="PROSITE" id="PS50002">
    <property type="entry name" value="SH3"/>
    <property type="match status" value="1"/>
</dbReference>
<dbReference type="InterPro" id="IPR036028">
    <property type="entry name" value="SH3-like_dom_sf"/>
</dbReference>
<dbReference type="Gene3D" id="2.30.30.40">
    <property type="entry name" value="SH3 Domains"/>
    <property type="match status" value="1"/>
</dbReference>
<dbReference type="OrthoDB" id="4062651at2759"/>
<dbReference type="SMART" id="SM00220">
    <property type="entry name" value="S_TKc"/>
    <property type="match status" value="1"/>
</dbReference>
<accession>A0A8E2EN20</accession>
<evidence type="ECO:0000256" key="8">
    <source>
        <dbReference type="ARBA" id="ARBA00022753"/>
    </source>
</evidence>
<evidence type="ECO:0000313" key="14">
    <source>
        <dbReference type="Proteomes" id="UP000250140"/>
    </source>
</evidence>
<dbReference type="SUPFAM" id="SSF50044">
    <property type="entry name" value="SH3-domain"/>
    <property type="match status" value="1"/>
</dbReference>
<dbReference type="Pfam" id="PF00069">
    <property type="entry name" value="Pkinase"/>
    <property type="match status" value="1"/>
</dbReference>
<protein>
    <recommendedName>
        <fullName evidence="5">Class E vacuolar protein-sorting machinery protein HSE1</fullName>
    </recommendedName>
    <alternativeName>
        <fullName evidence="6">Class E vacuolar protein-sorting machinery protein hse1</fullName>
    </alternativeName>
</protein>
<evidence type="ECO:0000256" key="2">
    <source>
        <dbReference type="ARBA" id="ARBA00004125"/>
    </source>
</evidence>
<name>A0A8E2EN20_9PEZI</name>
<evidence type="ECO:0000256" key="3">
    <source>
        <dbReference type="ARBA" id="ARBA00009666"/>
    </source>
</evidence>
<dbReference type="AlphaFoldDB" id="A0A8E2EN20"/>
<evidence type="ECO:0000256" key="6">
    <source>
        <dbReference type="ARBA" id="ARBA00018978"/>
    </source>
</evidence>
<gene>
    <name evidence="13" type="ORF">AOQ84DRAFT_351007</name>
</gene>
<evidence type="ECO:0000256" key="4">
    <source>
        <dbReference type="ARBA" id="ARBA00011446"/>
    </source>
</evidence>
<keyword evidence="13" id="KW-0418">Kinase</keyword>
<dbReference type="PANTHER" id="PTHR24361">
    <property type="entry name" value="MITOGEN-ACTIVATED KINASE KINASE KINASE"/>
    <property type="match status" value="1"/>
</dbReference>
<dbReference type="EMBL" id="KV751168">
    <property type="protein sequence ID" value="OCL01228.1"/>
    <property type="molecule type" value="Genomic_DNA"/>
</dbReference>
<dbReference type="InterPro" id="IPR001452">
    <property type="entry name" value="SH3_domain"/>
</dbReference>
<dbReference type="GO" id="GO:0005524">
    <property type="term" value="F:ATP binding"/>
    <property type="evidence" value="ECO:0007669"/>
    <property type="project" value="InterPro"/>
</dbReference>
<dbReference type="Gene3D" id="3.30.200.20">
    <property type="entry name" value="Phosphorylase Kinase, domain 1"/>
    <property type="match status" value="1"/>
</dbReference>
<dbReference type="InterPro" id="IPR000719">
    <property type="entry name" value="Prot_kinase_dom"/>
</dbReference>
<dbReference type="Proteomes" id="UP000250140">
    <property type="component" value="Unassembled WGS sequence"/>
</dbReference>
<evidence type="ECO:0000313" key="13">
    <source>
        <dbReference type="EMBL" id="OCL01228.1"/>
    </source>
</evidence>
<evidence type="ECO:0000259" key="12">
    <source>
        <dbReference type="PROSITE" id="PS50011"/>
    </source>
</evidence>
<reference evidence="13 14" key="1">
    <citation type="journal article" date="2016" name="Nat. Commun.">
        <title>Ectomycorrhizal ecology is imprinted in the genome of the dominant symbiotic fungus Cenococcum geophilum.</title>
        <authorList>
            <consortium name="DOE Joint Genome Institute"/>
            <person name="Peter M."/>
            <person name="Kohler A."/>
            <person name="Ohm R.A."/>
            <person name="Kuo A."/>
            <person name="Krutzmann J."/>
            <person name="Morin E."/>
            <person name="Arend M."/>
            <person name="Barry K.W."/>
            <person name="Binder M."/>
            <person name="Choi C."/>
            <person name="Clum A."/>
            <person name="Copeland A."/>
            <person name="Grisel N."/>
            <person name="Haridas S."/>
            <person name="Kipfer T."/>
            <person name="LaButti K."/>
            <person name="Lindquist E."/>
            <person name="Lipzen A."/>
            <person name="Maire R."/>
            <person name="Meier B."/>
            <person name="Mihaltcheva S."/>
            <person name="Molinier V."/>
            <person name="Murat C."/>
            <person name="Poggeler S."/>
            <person name="Quandt C.A."/>
            <person name="Sperisen C."/>
            <person name="Tritt A."/>
            <person name="Tisserant E."/>
            <person name="Crous P.W."/>
            <person name="Henrissat B."/>
            <person name="Nehls U."/>
            <person name="Egli S."/>
            <person name="Spatafora J.W."/>
            <person name="Grigoriev I.V."/>
            <person name="Martin F.M."/>
        </authorList>
    </citation>
    <scope>NUCLEOTIDE SEQUENCE [LARGE SCALE GENOMIC DNA]</scope>
    <source>
        <strain evidence="13 14">CBS 207.34</strain>
    </source>
</reference>
<comment type="subcellular location">
    <subcellularLocation>
        <location evidence="2">Endosome membrane</location>
        <topology evidence="2">Peripheral membrane protein</topology>
        <orientation evidence="2">Cytoplasmic side</orientation>
    </subcellularLocation>
</comment>
<dbReference type="GO" id="GO:0010008">
    <property type="term" value="C:endosome membrane"/>
    <property type="evidence" value="ECO:0007669"/>
    <property type="project" value="UniProtKB-SubCell"/>
</dbReference>
<dbReference type="InterPro" id="IPR011009">
    <property type="entry name" value="Kinase-like_dom_sf"/>
</dbReference>
<feature type="region of interest" description="Disordered" evidence="10">
    <location>
        <begin position="184"/>
        <end position="228"/>
    </location>
</feature>
<organism evidence="13 14">
    <name type="scientific">Glonium stellatum</name>
    <dbReference type="NCBI Taxonomy" id="574774"/>
    <lineage>
        <taxon>Eukaryota</taxon>
        <taxon>Fungi</taxon>
        <taxon>Dikarya</taxon>
        <taxon>Ascomycota</taxon>
        <taxon>Pezizomycotina</taxon>
        <taxon>Dothideomycetes</taxon>
        <taxon>Pleosporomycetidae</taxon>
        <taxon>Gloniales</taxon>
        <taxon>Gloniaceae</taxon>
        <taxon>Glonium</taxon>
    </lineage>
</organism>
<dbReference type="Pfam" id="PF14604">
    <property type="entry name" value="SH3_9"/>
    <property type="match status" value="1"/>
</dbReference>
<dbReference type="Gene3D" id="1.10.510.10">
    <property type="entry name" value="Transferase(Phosphotransferase) domain 1"/>
    <property type="match status" value="1"/>
</dbReference>
<comment type="similarity">
    <text evidence="3">Belongs to the STAM family.</text>
</comment>
<dbReference type="InterPro" id="IPR053235">
    <property type="entry name" value="Ser_Thr_kinase"/>
</dbReference>
<comment type="function">
    <text evidence="1">Component of the ESCRT-0 complex which is the sorting receptor for ubiquitinated cargo proteins at the multivesicular body (MVB).</text>
</comment>
<dbReference type="GO" id="GO:0004674">
    <property type="term" value="F:protein serine/threonine kinase activity"/>
    <property type="evidence" value="ECO:0007669"/>
    <property type="project" value="TreeGrafter"/>
</dbReference>
<dbReference type="PROSITE" id="PS50011">
    <property type="entry name" value="PROTEIN_KINASE_DOM"/>
    <property type="match status" value="1"/>
</dbReference>
<dbReference type="PANTHER" id="PTHR24361:SF842">
    <property type="entry name" value="KINASE, PUTATIVE-RELATED"/>
    <property type="match status" value="1"/>
</dbReference>
<evidence type="ECO:0000259" key="11">
    <source>
        <dbReference type="PROSITE" id="PS50002"/>
    </source>
</evidence>
<evidence type="ECO:0000256" key="1">
    <source>
        <dbReference type="ARBA" id="ARBA00002654"/>
    </source>
</evidence>
<sequence length="654" mass="73630">MSSPLELTTKPPKAKLSTAKTRFSIPNLLRRKQKEDVQISRVVSLPQPRLLSPKLPTVGPNVITQELNLQMPASSSIPELWRPTPKPITTAFPNDMFMRALYRYDTTDRTELSFQQGDVIRVRTIMESGWGDGLLNGIRGWFPSNYCITIEPPIEDDEGDEYEDIESDEFQDMESEEDFRILQETPDGKPFYSHTVTSASKDSLHTDTKRSGESEDSQDQGQMRPGSDVLGARQSLIPKVQGQGPASPANSQARAFASVFPALRSLPAKYFSDEPSLNKFSQHIQLAVNESILAWNAHTISLNKSVADVRLECGWSGSHETYTQPTEVPLLPVSSLGHGSLGVVEEVRTASSDKGSFVRKRVMIPRSERKRRLQIIEQEVKSLRSLTHPHIVKIVGTYEDVYDRGRHYYSLLMWPVGDIDLKNFLDGLGEDSARSHELGLNEAAWLLKGMVWLRTWFGCLASALVYMHSKGIRHQDIKPSNIVHRGEDIYFTDFSSSSQFTVGETTSTESPACVTQMYGAPEVSQGFHETYRHGLGTDIFSLGCVYLEMLVVLEGFRIGDFYNFLTGTMEERPIDRQASSSEPLKRKLLYSQVRERIHLWFTTYPTAVSRMYMQCIAPMLALDRNDRPSAATMAKLVKTKQPWITLACPCQGTE</sequence>
<evidence type="ECO:0000256" key="5">
    <source>
        <dbReference type="ARBA" id="ARBA00017923"/>
    </source>
</evidence>
<dbReference type="FunFam" id="2.30.30.40:FF:000072">
    <property type="entry name" value="Unconventional Myosin IB"/>
    <property type="match status" value="1"/>
</dbReference>
<keyword evidence="14" id="KW-1185">Reference proteome</keyword>
<feature type="domain" description="Protein kinase" evidence="12">
    <location>
        <begin position="330"/>
        <end position="644"/>
    </location>
</feature>
<evidence type="ECO:0000256" key="9">
    <source>
        <dbReference type="PROSITE-ProRule" id="PRU00192"/>
    </source>
</evidence>